<dbReference type="EMBL" id="RCHU02000017">
    <property type="protein sequence ID" value="KAL3567494.1"/>
    <property type="molecule type" value="Genomic_DNA"/>
</dbReference>
<reference evidence="1 2" key="1">
    <citation type="journal article" date="2024" name="Plant Biotechnol. J.">
        <title>Genome and CRISPR/Cas9 system of a widespread forest tree (Populus alba) in the world.</title>
        <authorList>
            <person name="Liu Y.J."/>
            <person name="Jiang P.F."/>
            <person name="Han X.M."/>
            <person name="Li X.Y."/>
            <person name="Wang H.M."/>
            <person name="Wang Y.J."/>
            <person name="Wang X.X."/>
            <person name="Zeng Q.Y."/>
        </authorList>
    </citation>
    <scope>NUCLEOTIDE SEQUENCE [LARGE SCALE GENOMIC DNA]</scope>
    <source>
        <strain evidence="2">cv. PAL-ZL1</strain>
    </source>
</reference>
<proteinExistence type="predicted"/>
<keyword evidence="2" id="KW-1185">Reference proteome</keyword>
<sequence length="533" mass="59511">MRHKTEAQSILQHFFSYIFTQFESRIKIFRSDNGGEFISLRSFFQDKGVIFQTSCVYTPQQNGVVERKHRHILQVARALKFHAQLPSQFWGECALTAVHIINRLPSPVISFKTPFELLYSKPPSYSHLRVFGCLTYATNVHTSHKFDRRAIPSIFIGYPIGQKAYKLFDLSTKKVFTSRDVKFHENIFPYATVNPSHVPHYSAQNSSTHKSGPLPLPAPPHDPFEPQFRPSPETLTSAQTPDPLQNHLRPSPVPLNSASPPDPLHHHLQPSPSPLIQTESTPSPANDLSSTQTSPNPIPQSSSPPLEPIPLRSLISPEPDPTHTSPVPTTSPPAAPRRSSRQIVPPIKLADYFCSAAYSDQSTSHVPAPIKGTRYPLSNFVSYHIYNPAYHSFVAKIETVTEPKSYSEAVVHPEWQQAMQTELQALQANGTWSLTPLPVGKTPIGCRWVFKVKHNSDGSIERFKARLVAKGFTQLAGIDYQDTFSPTAKIISVRCLLALAAARGWNLHQLDVNNAFLHGDLHEEIYMSPPSGL</sequence>
<gene>
    <name evidence="1" type="ORF">D5086_030145</name>
</gene>
<comment type="caution">
    <text evidence="1">The sequence shown here is derived from an EMBL/GenBank/DDBJ whole genome shotgun (WGS) entry which is preliminary data.</text>
</comment>
<protein>
    <submittedName>
        <fullName evidence="1">Uncharacterized protein</fullName>
    </submittedName>
</protein>
<name>A0ACC4AMM9_POPAL</name>
<evidence type="ECO:0000313" key="1">
    <source>
        <dbReference type="EMBL" id="KAL3567494.1"/>
    </source>
</evidence>
<organism evidence="1 2">
    <name type="scientific">Populus alba</name>
    <name type="common">White poplar</name>
    <dbReference type="NCBI Taxonomy" id="43335"/>
    <lineage>
        <taxon>Eukaryota</taxon>
        <taxon>Viridiplantae</taxon>
        <taxon>Streptophyta</taxon>
        <taxon>Embryophyta</taxon>
        <taxon>Tracheophyta</taxon>
        <taxon>Spermatophyta</taxon>
        <taxon>Magnoliopsida</taxon>
        <taxon>eudicotyledons</taxon>
        <taxon>Gunneridae</taxon>
        <taxon>Pentapetalae</taxon>
        <taxon>rosids</taxon>
        <taxon>fabids</taxon>
        <taxon>Malpighiales</taxon>
        <taxon>Salicaceae</taxon>
        <taxon>Saliceae</taxon>
        <taxon>Populus</taxon>
    </lineage>
</organism>
<accession>A0ACC4AMM9</accession>
<evidence type="ECO:0000313" key="2">
    <source>
        <dbReference type="Proteomes" id="UP000309997"/>
    </source>
</evidence>
<dbReference type="Proteomes" id="UP000309997">
    <property type="component" value="Unassembled WGS sequence"/>
</dbReference>